<reference evidence="2 3" key="1">
    <citation type="submission" date="2021-03" db="EMBL/GenBank/DDBJ databases">
        <title>Sequencing the genomes of 1000 actinobacteria strains.</title>
        <authorList>
            <person name="Klenk H.-P."/>
        </authorList>
    </citation>
    <scope>NUCLEOTIDE SEQUENCE [LARGE SCALE GENOMIC DNA]</scope>
    <source>
        <strain evidence="2 3">DSM 16005</strain>
    </source>
</reference>
<dbReference type="RefSeq" id="WP_209681127.1">
    <property type="nucleotide sequence ID" value="NZ_JAGIOI010000001.1"/>
</dbReference>
<name>A0ABS4YYM9_9MICC</name>
<keyword evidence="1" id="KW-0732">Signal</keyword>
<feature type="chain" id="PRO_5045245832" evidence="1">
    <location>
        <begin position="22"/>
        <end position="119"/>
    </location>
</feature>
<evidence type="ECO:0000256" key="1">
    <source>
        <dbReference type="SAM" id="SignalP"/>
    </source>
</evidence>
<gene>
    <name evidence="2" type="ORF">JOF48_002469</name>
</gene>
<evidence type="ECO:0000313" key="3">
    <source>
        <dbReference type="Proteomes" id="UP000711614"/>
    </source>
</evidence>
<accession>A0ABS4YYM9</accession>
<feature type="signal peptide" evidence="1">
    <location>
        <begin position="1"/>
        <end position="21"/>
    </location>
</feature>
<evidence type="ECO:0000313" key="2">
    <source>
        <dbReference type="EMBL" id="MBP2413670.1"/>
    </source>
</evidence>
<dbReference type="EMBL" id="JAGIOI010000001">
    <property type="protein sequence ID" value="MBP2413670.1"/>
    <property type="molecule type" value="Genomic_DNA"/>
</dbReference>
<comment type="caution">
    <text evidence="2">The sequence shown here is derived from an EMBL/GenBank/DDBJ whole genome shotgun (WGS) entry which is preliminary data.</text>
</comment>
<sequence>MGKRCRDVLAIAVSVLAVAWAANCGMAFLDEGRTPPDAAFPALPGQAVVKGISKDCGSGGCWSEMAVDVGSADAAGKLIEALNLSQEHCSPRSLLTLNRTCTGASQMGGEVRVFLRYSY</sequence>
<organism evidence="2 3">
    <name type="scientific">Arthrobacter stackebrandtii</name>
    <dbReference type="NCBI Taxonomy" id="272161"/>
    <lineage>
        <taxon>Bacteria</taxon>
        <taxon>Bacillati</taxon>
        <taxon>Actinomycetota</taxon>
        <taxon>Actinomycetes</taxon>
        <taxon>Micrococcales</taxon>
        <taxon>Micrococcaceae</taxon>
        <taxon>Arthrobacter</taxon>
    </lineage>
</organism>
<dbReference type="Proteomes" id="UP000711614">
    <property type="component" value="Unassembled WGS sequence"/>
</dbReference>
<protein>
    <submittedName>
        <fullName evidence="2">Uncharacterized SAM-binding protein YcdF (DUF218 family)</fullName>
    </submittedName>
</protein>
<keyword evidence="3" id="KW-1185">Reference proteome</keyword>
<proteinExistence type="predicted"/>